<dbReference type="InterPro" id="IPR006119">
    <property type="entry name" value="Resolv_N"/>
</dbReference>
<keyword evidence="1" id="KW-0238">DNA-binding</keyword>
<dbReference type="Pfam" id="PF00239">
    <property type="entry name" value="Resolvase"/>
    <property type="match status" value="1"/>
</dbReference>
<accession>A0ABT5GMW6</accession>
<dbReference type="SUPFAM" id="SSF53041">
    <property type="entry name" value="Resolvase-like"/>
    <property type="match status" value="1"/>
</dbReference>
<dbReference type="Gene3D" id="3.40.50.1390">
    <property type="entry name" value="Resolvase, N-terminal catalytic domain"/>
    <property type="match status" value="1"/>
</dbReference>
<dbReference type="InterPro" id="IPR011109">
    <property type="entry name" value="DNA_bind_recombinase_dom"/>
</dbReference>
<organism evidence="5 6">
    <name type="scientific">Vibrio europaeus</name>
    <dbReference type="NCBI Taxonomy" id="300876"/>
    <lineage>
        <taxon>Bacteria</taxon>
        <taxon>Pseudomonadati</taxon>
        <taxon>Pseudomonadota</taxon>
        <taxon>Gammaproteobacteria</taxon>
        <taxon>Vibrionales</taxon>
        <taxon>Vibrionaceae</taxon>
        <taxon>Vibrio</taxon>
        <taxon>Vibrio oreintalis group</taxon>
    </lineage>
</organism>
<evidence type="ECO:0000256" key="2">
    <source>
        <dbReference type="ARBA" id="ARBA00023172"/>
    </source>
</evidence>
<keyword evidence="6" id="KW-1185">Reference proteome</keyword>
<dbReference type="InterPro" id="IPR050639">
    <property type="entry name" value="SSR_resolvase"/>
</dbReference>
<dbReference type="Pfam" id="PF07508">
    <property type="entry name" value="Recombinase"/>
    <property type="match status" value="1"/>
</dbReference>
<dbReference type="SMART" id="SM00857">
    <property type="entry name" value="Resolvase"/>
    <property type="match status" value="1"/>
</dbReference>
<evidence type="ECO:0000259" key="4">
    <source>
        <dbReference type="SMART" id="SM00857"/>
    </source>
</evidence>
<evidence type="ECO:0000313" key="5">
    <source>
        <dbReference type="EMBL" id="MDC5738445.1"/>
    </source>
</evidence>
<dbReference type="EMBL" id="JAPFIT010000003">
    <property type="protein sequence ID" value="MDC5738445.1"/>
    <property type="molecule type" value="Genomic_DNA"/>
</dbReference>
<feature type="domain" description="Resolvase/invertase-type recombinase catalytic" evidence="4">
    <location>
        <begin position="11"/>
        <end position="161"/>
    </location>
</feature>
<evidence type="ECO:0000256" key="3">
    <source>
        <dbReference type="SAM" id="Coils"/>
    </source>
</evidence>
<proteinExistence type="predicted"/>
<feature type="coiled-coil region" evidence="3">
    <location>
        <begin position="431"/>
        <end position="461"/>
    </location>
</feature>
<dbReference type="RefSeq" id="WP_272236788.1">
    <property type="nucleotide sequence ID" value="NZ_JAPFIQ010000028.1"/>
</dbReference>
<keyword evidence="2" id="KW-0233">DNA recombination</keyword>
<sequence length="635" mass="72125">MQFISHAKPQIYSYRRFSNLRQEKGRSLARQKKLTAEIAEKFNLSLNDDFLMTDKGLSAFHGHHKSKGALGVFLAAVENKMVKPGSVLIVESLDRLSREQPYVAQATLAALVSADITVVTATDEKIYSKETMAKDPLGTMIMSVLEMIRAHNESLVKTERSVDFIHSEILKHENGEVADVAGAIPFWISRKLSPDKKIKAGFELNEHESTIRLLIDMYHVQGKGLRTISRELHSLGIKAPKGGDVWGVSTLSSIFSNAALCGRHEFKLEYLKDGKKQKETYTLDSYYPEVMTIDEFESMEALKKRRSGAQKGDKSNKGGLVYLLTDYGEKSFCAKCGSSIGSQPQRQKYRIRRRLHCSKHKETENCCKSIVQDHIEDAFLVSVARHIDYNLINTQVKPEDIIRNSERLSDIDNEMGNVLDMIRIVKDSKSKLKLMQDYGALENEKEELTKQNSEFKQFKISPEDIKDFIGKVNEARDYQNHEARKFVKSILMQCIRKISVHMEKKKLECYGYPNICNNSLVNVVDVEFYTDKTLEIFISAETNELLFSKICDDFADDSLGSFTEEQLQLWNNEGWEQLQQQLGKESSQDDDPTSAENLWLTSVVAEEISKAFLECADDEAIELVLENVDGNQSSI</sequence>
<dbReference type="Gene3D" id="3.90.1750.20">
    <property type="entry name" value="Putative Large Serine Recombinase, Chain B, Domain 2"/>
    <property type="match status" value="1"/>
</dbReference>
<dbReference type="InterPro" id="IPR036162">
    <property type="entry name" value="Resolvase-like_N_sf"/>
</dbReference>
<protein>
    <submittedName>
        <fullName evidence="5">Recombinase family protein</fullName>
    </submittedName>
</protein>
<reference evidence="5" key="1">
    <citation type="submission" date="2022-11" db="EMBL/GenBank/DDBJ databases">
        <title>Role of the vibriolysin VemA secreted by the emergent pathogen Vibrio europaeus in the colonization of Manila clam mucus.</title>
        <authorList>
            <person name="Martinez C."/>
            <person name="Rodriguez S."/>
            <person name="Vences A."/>
            <person name="Barja J.L."/>
            <person name="Toranzo A.E."/>
            <person name="Dubert J."/>
        </authorList>
    </citation>
    <scope>NUCLEOTIDE SEQUENCE</scope>
    <source>
        <strain evidence="5">3454</strain>
    </source>
</reference>
<comment type="caution">
    <text evidence="5">The sequence shown here is derived from an EMBL/GenBank/DDBJ whole genome shotgun (WGS) entry which is preliminary data.</text>
</comment>
<gene>
    <name evidence="5" type="ORF">OPW20_00095</name>
</gene>
<dbReference type="CDD" id="cd00338">
    <property type="entry name" value="Ser_Recombinase"/>
    <property type="match status" value="1"/>
</dbReference>
<dbReference type="InterPro" id="IPR038109">
    <property type="entry name" value="DNA_bind_recomb_sf"/>
</dbReference>
<dbReference type="PANTHER" id="PTHR30461:SF2">
    <property type="entry name" value="SERINE RECOMBINASE PINE-RELATED"/>
    <property type="match status" value="1"/>
</dbReference>
<dbReference type="PANTHER" id="PTHR30461">
    <property type="entry name" value="DNA-INVERTASE FROM LAMBDOID PROPHAGE"/>
    <property type="match status" value="1"/>
</dbReference>
<evidence type="ECO:0000313" key="6">
    <source>
        <dbReference type="Proteomes" id="UP001150001"/>
    </source>
</evidence>
<name>A0ABT5GMW6_9VIBR</name>
<keyword evidence="3" id="KW-0175">Coiled coil</keyword>
<evidence type="ECO:0000256" key="1">
    <source>
        <dbReference type="ARBA" id="ARBA00023125"/>
    </source>
</evidence>
<dbReference type="Proteomes" id="UP001150001">
    <property type="component" value="Unassembled WGS sequence"/>
</dbReference>